<sequence length="246" mass="27457">MGNLLLYLCIVVLSSDVCYDVYASEDEINNRQVLLRKLRQVVEGDPDKDTGPSTVWNDVVAKEMVAKVIPFPRKKDPDESSEENKPVILKELTSCLSGLLLWYKNNVYDVFFGRSASGAANIETETSGDPKEEVEIIEPRYHGRVCEEEGCNGAAPAACPEGETRNSEGICVNSRMILSGGESIFASHRISLRRRRLISGGVTPLKIAEREIDFILSMFTLLDEEESGRRGWGRAIRIESDKAREE</sequence>
<protein>
    <submittedName>
        <fullName evidence="2">Uncharacterized protein</fullName>
    </submittedName>
</protein>
<name>A0A4C1TKG9_EUMVA</name>
<keyword evidence="3" id="KW-1185">Reference proteome</keyword>
<evidence type="ECO:0000256" key="1">
    <source>
        <dbReference type="SAM" id="SignalP"/>
    </source>
</evidence>
<dbReference type="AlphaFoldDB" id="A0A4C1TKG9"/>
<reference evidence="2 3" key="1">
    <citation type="journal article" date="2019" name="Commun. Biol.">
        <title>The bagworm genome reveals a unique fibroin gene that provides high tensile strength.</title>
        <authorList>
            <person name="Kono N."/>
            <person name="Nakamura H."/>
            <person name="Ohtoshi R."/>
            <person name="Tomita M."/>
            <person name="Numata K."/>
            <person name="Arakawa K."/>
        </authorList>
    </citation>
    <scope>NUCLEOTIDE SEQUENCE [LARGE SCALE GENOMIC DNA]</scope>
</reference>
<dbReference type="OrthoDB" id="7333381at2759"/>
<feature type="signal peptide" evidence="1">
    <location>
        <begin position="1"/>
        <end position="23"/>
    </location>
</feature>
<organism evidence="2 3">
    <name type="scientific">Eumeta variegata</name>
    <name type="common">Bagworm moth</name>
    <name type="synonym">Eumeta japonica</name>
    <dbReference type="NCBI Taxonomy" id="151549"/>
    <lineage>
        <taxon>Eukaryota</taxon>
        <taxon>Metazoa</taxon>
        <taxon>Ecdysozoa</taxon>
        <taxon>Arthropoda</taxon>
        <taxon>Hexapoda</taxon>
        <taxon>Insecta</taxon>
        <taxon>Pterygota</taxon>
        <taxon>Neoptera</taxon>
        <taxon>Endopterygota</taxon>
        <taxon>Lepidoptera</taxon>
        <taxon>Glossata</taxon>
        <taxon>Ditrysia</taxon>
        <taxon>Tineoidea</taxon>
        <taxon>Psychidae</taxon>
        <taxon>Oiketicinae</taxon>
        <taxon>Eumeta</taxon>
    </lineage>
</organism>
<accession>A0A4C1TKG9</accession>
<dbReference type="EMBL" id="BGZK01000065">
    <property type="protein sequence ID" value="GBP14554.1"/>
    <property type="molecule type" value="Genomic_DNA"/>
</dbReference>
<comment type="caution">
    <text evidence="2">The sequence shown here is derived from an EMBL/GenBank/DDBJ whole genome shotgun (WGS) entry which is preliminary data.</text>
</comment>
<proteinExistence type="predicted"/>
<evidence type="ECO:0000313" key="3">
    <source>
        <dbReference type="Proteomes" id="UP000299102"/>
    </source>
</evidence>
<dbReference type="Proteomes" id="UP000299102">
    <property type="component" value="Unassembled WGS sequence"/>
</dbReference>
<feature type="chain" id="PRO_5020040770" evidence="1">
    <location>
        <begin position="24"/>
        <end position="246"/>
    </location>
</feature>
<keyword evidence="1" id="KW-0732">Signal</keyword>
<gene>
    <name evidence="2" type="ORF">EVAR_93434_1</name>
</gene>
<evidence type="ECO:0000313" key="2">
    <source>
        <dbReference type="EMBL" id="GBP14554.1"/>
    </source>
</evidence>